<dbReference type="eggNOG" id="ENOG50332W8">
    <property type="taxonomic scope" value="Bacteria"/>
</dbReference>
<sequence length="202" mass="21854">MILLGGAGMPGALAQKRVVKTLLEPEIRDIAIDGSQCFAISLETARTDRVTVEASMEGEYQSEVVVQTENAGSTLMIRTGFTPGFDYPNDKLGAHKVLSVRLRVVLPEGQRVRLSAGRCQVEASGSYELLDVHIESGGCRMDHRATTTRVQTFSAPITARIEEGDVSAESRHGKVRVDPIPGGDPSYELKSHLGDIRVHAGR</sequence>
<protein>
    <recommendedName>
        <fullName evidence="3">Adhesin domain-containing protein</fullName>
    </recommendedName>
</protein>
<dbReference type="AlphaFoldDB" id="A4CIN2"/>
<dbReference type="EMBL" id="CP001712">
    <property type="protein sequence ID" value="EAR16790.1"/>
    <property type="molecule type" value="Genomic_DNA"/>
</dbReference>
<dbReference type="Proteomes" id="UP000009049">
    <property type="component" value="Chromosome"/>
</dbReference>
<keyword evidence="2" id="KW-1185">Reference proteome</keyword>
<organism evidence="1 2">
    <name type="scientific">Robiginitalea biformata (strain ATCC BAA-864 / DSM 15991 / KCTC 12146 / HTCC2501)</name>
    <dbReference type="NCBI Taxonomy" id="313596"/>
    <lineage>
        <taxon>Bacteria</taxon>
        <taxon>Pseudomonadati</taxon>
        <taxon>Bacteroidota</taxon>
        <taxon>Flavobacteriia</taxon>
        <taxon>Flavobacteriales</taxon>
        <taxon>Flavobacteriaceae</taxon>
        <taxon>Robiginitalea</taxon>
    </lineage>
</organism>
<evidence type="ECO:0008006" key="3">
    <source>
        <dbReference type="Google" id="ProtNLM"/>
    </source>
</evidence>
<dbReference type="HOGENOM" id="CLU_110643_0_0_10"/>
<proteinExistence type="predicted"/>
<reference evidence="1 2" key="1">
    <citation type="journal article" date="2009" name="J. Bacteriol.">
        <title>Complete genome sequence of Robiginitalea biformata HTCC2501.</title>
        <authorList>
            <person name="Oh H.M."/>
            <person name="Giovannoni S.J."/>
            <person name="Lee K."/>
            <person name="Ferriera S."/>
            <person name="Johnson J."/>
            <person name="Cho J.C."/>
        </authorList>
    </citation>
    <scope>NUCLEOTIDE SEQUENCE [LARGE SCALE GENOMIC DNA]</scope>
    <source>
        <strain evidence="2">ATCC BAA-864 / HTCC2501 / KCTC 12146</strain>
    </source>
</reference>
<dbReference type="KEGG" id="rbi:RB2501_07810"/>
<evidence type="ECO:0000313" key="1">
    <source>
        <dbReference type="EMBL" id="EAR16790.1"/>
    </source>
</evidence>
<dbReference type="STRING" id="313596.RB2501_07810"/>
<evidence type="ECO:0000313" key="2">
    <source>
        <dbReference type="Proteomes" id="UP000009049"/>
    </source>
</evidence>
<gene>
    <name evidence="1" type="ordered locus">RB2501_07810</name>
</gene>
<accession>A4CIN2</accession>
<name>A4CIN2_ROBBH</name>